<dbReference type="EMBL" id="JARK01000528">
    <property type="protein sequence ID" value="EYC36158.1"/>
    <property type="molecule type" value="Genomic_DNA"/>
</dbReference>
<comment type="caution">
    <text evidence="1">The sequence shown here is derived from an EMBL/GenBank/DDBJ whole genome shotgun (WGS) entry which is preliminary data.</text>
</comment>
<gene>
    <name evidence="1" type="primary">Acey_s0928.g3079</name>
    <name evidence="1" type="ORF">Y032_0928g3079</name>
</gene>
<proteinExistence type="predicted"/>
<keyword evidence="2" id="KW-1185">Reference proteome</keyword>
<accession>A0A016WAY7</accession>
<organism evidence="1 2">
    <name type="scientific">Ancylostoma ceylanicum</name>
    <dbReference type="NCBI Taxonomy" id="53326"/>
    <lineage>
        <taxon>Eukaryota</taxon>
        <taxon>Metazoa</taxon>
        <taxon>Ecdysozoa</taxon>
        <taxon>Nematoda</taxon>
        <taxon>Chromadorea</taxon>
        <taxon>Rhabditida</taxon>
        <taxon>Rhabditina</taxon>
        <taxon>Rhabditomorpha</taxon>
        <taxon>Strongyloidea</taxon>
        <taxon>Ancylostomatidae</taxon>
        <taxon>Ancylostomatinae</taxon>
        <taxon>Ancylostoma</taxon>
    </lineage>
</organism>
<dbReference type="Proteomes" id="UP000024635">
    <property type="component" value="Unassembled WGS sequence"/>
</dbReference>
<protein>
    <submittedName>
        <fullName evidence="1">Uncharacterized protein</fullName>
    </submittedName>
</protein>
<sequence length="71" mass="8057">MKPPISCTQLPEQRMQCLREDHSTAVNGAKPTVEAHARLSSKVLGPYPMYFIQSDKHAIADMLQWFRESAI</sequence>
<reference evidence="2" key="1">
    <citation type="journal article" date="2015" name="Nat. Genet.">
        <title>The genome and transcriptome of the zoonotic hookworm Ancylostoma ceylanicum identify infection-specific gene families.</title>
        <authorList>
            <person name="Schwarz E.M."/>
            <person name="Hu Y."/>
            <person name="Antoshechkin I."/>
            <person name="Miller M.M."/>
            <person name="Sternberg P.W."/>
            <person name="Aroian R.V."/>
        </authorList>
    </citation>
    <scope>NUCLEOTIDE SEQUENCE</scope>
    <source>
        <strain evidence="2">HY135</strain>
    </source>
</reference>
<evidence type="ECO:0000313" key="1">
    <source>
        <dbReference type="EMBL" id="EYC36158.1"/>
    </source>
</evidence>
<evidence type="ECO:0000313" key="2">
    <source>
        <dbReference type="Proteomes" id="UP000024635"/>
    </source>
</evidence>
<dbReference type="AlphaFoldDB" id="A0A016WAY7"/>
<name>A0A016WAY7_9BILA</name>